<protein>
    <recommendedName>
        <fullName evidence="3">TIM barrel protein</fullName>
    </recommendedName>
</protein>
<name>A0ABS1CE35_9GAMM</name>
<organism evidence="1 2">
    <name type="scientific">Thiohalocapsa halophila</name>
    <dbReference type="NCBI Taxonomy" id="69359"/>
    <lineage>
        <taxon>Bacteria</taxon>
        <taxon>Pseudomonadati</taxon>
        <taxon>Pseudomonadota</taxon>
        <taxon>Gammaproteobacteria</taxon>
        <taxon>Chromatiales</taxon>
        <taxon>Chromatiaceae</taxon>
        <taxon>Thiohalocapsa</taxon>
    </lineage>
</organism>
<comment type="caution">
    <text evidence="1">The sequence shown here is derived from an EMBL/GenBank/DDBJ whole genome shotgun (WGS) entry which is preliminary data.</text>
</comment>
<dbReference type="RefSeq" id="WP_200234737.1">
    <property type="nucleotide sequence ID" value="NZ_NRRV01000009.1"/>
</dbReference>
<evidence type="ECO:0008006" key="3">
    <source>
        <dbReference type="Google" id="ProtNLM"/>
    </source>
</evidence>
<dbReference type="InterPro" id="IPR036237">
    <property type="entry name" value="Xyl_isomerase-like_sf"/>
</dbReference>
<reference evidence="1 2" key="1">
    <citation type="journal article" date="2020" name="Microorganisms">
        <title>Osmotic Adaptation and Compatible Solute Biosynthesis of Phototrophic Bacteria as Revealed from Genome Analyses.</title>
        <authorList>
            <person name="Imhoff J.F."/>
            <person name="Rahn T."/>
            <person name="Kunzel S."/>
            <person name="Keller A."/>
            <person name="Neulinger S.C."/>
        </authorList>
    </citation>
    <scope>NUCLEOTIDE SEQUENCE [LARGE SCALE GENOMIC DNA]</scope>
    <source>
        <strain evidence="1 2">DSM 6210</strain>
    </source>
</reference>
<dbReference type="Gene3D" id="3.20.20.150">
    <property type="entry name" value="Divalent-metal-dependent TIM barrel enzymes"/>
    <property type="match status" value="1"/>
</dbReference>
<accession>A0ABS1CE35</accession>
<dbReference type="EMBL" id="NRRV01000009">
    <property type="protein sequence ID" value="MBK1630158.1"/>
    <property type="molecule type" value="Genomic_DNA"/>
</dbReference>
<proteinExistence type="predicted"/>
<dbReference type="SUPFAM" id="SSF51658">
    <property type="entry name" value="Xylose isomerase-like"/>
    <property type="match status" value="1"/>
</dbReference>
<sequence>MTSAAPPVERYHGGAIAYSTTDLGFCSNVFAGADWPAVEANLLGPIRDVRERRRLDRMTTGLWLSAAATAHLAADPAPLVDALATSGVDLVTLNGFPFGDFHAERVKQRVYTPAWDTPQRLDYTLDLARILVRCLPARAAFGTISTLPLGYAAQWHPDRHAAALAALCRLAAALARIADETGRAIRVCLEPEPDCVLEHTIQAIRLFTEELPAAAQRCGVARSAIESHLGLCFDVCHQAVQFEDIDASLRALASAGVTVGKVQVSSALELPEPAAAGALLGPFAEPRYLHQVRCRRADGRIVASPDLAQALADPDLPRDGPWRVHFHVPIQHPPQGADGLGTTAPAILQALDYLAAAPDHRPHLEVETYTWRVLPPEHRPRDTHTLTSGLCAELAWLETHLAERGLLDGDT</sequence>
<dbReference type="Proteomes" id="UP000748752">
    <property type="component" value="Unassembled WGS sequence"/>
</dbReference>
<evidence type="ECO:0000313" key="2">
    <source>
        <dbReference type="Proteomes" id="UP000748752"/>
    </source>
</evidence>
<dbReference type="NCBIfam" id="NF035939">
    <property type="entry name" value="TIM_EboE"/>
    <property type="match status" value="1"/>
</dbReference>
<keyword evidence="2" id="KW-1185">Reference proteome</keyword>
<gene>
    <name evidence="1" type="ORF">CKO31_05255</name>
</gene>
<evidence type="ECO:0000313" key="1">
    <source>
        <dbReference type="EMBL" id="MBK1630158.1"/>
    </source>
</evidence>